<dbReference type="CDD" id="cd00555">
    <property type="entry name" value="Maf"/>
    <property type="match status" value="1"/>
</dbReference>
<feature type="active site" description="Proton acceptor" evidence="4">
    <location>
        <position position="74"/>
    </location>
</feature>
<proteinExistence type="inferred from homology"/>
<comment type="caution">
    <text evidence="5">The sequence shown here is derived from an EMBL/GenBank/DDBJ whole genome shotgun (WGS) entry which is preliminary data.</text>
</comment>
<dbReference type="AlphaFoldDB" id="A0A8J7MDT8"/>
<dbReference type="SUPFAM" id="SSF52972">
    <property type="entry name" value="ITPase-like"/>
    <property type="match status" value="1"/>
</dbReference>
<gene>
    <name evidence="5" type="primary">maf</name>
    <name evidence="5" type="ORF">JIN82_12685</name>
</gene>
<dbReference type="RefSeq" id="WP_200312022.1">
    <property type="nucleotide sequence ID" value="NZ_JAENIM010000042.1"/>
</dbReference>
<feature type="site" description="Important for substrate specificity" evidence="4">
    <location>
        <position position="157"/>
    </location>
</feature>
<dbReference type="GO" id="GO:0009117">
    <property type="term" value="P:nucleotide metabolic process"/>
    <property type="evidence" value="ECO:0007669"/>
    <property type="project" value="UniProtKB-KW"/>
</dbReference>
<dbReference type="PIRSF" id="PIRSF006305">
    <property type="entry name" value="Maf"/>
    <property type="match status" value="1"/>
</dbReference>
<comment type="similarity">
    <text evidence="4">Belongs to the Maf family. YhdE subfamily.</text>
</comment>
<evidence type="ECO:0000256" key="1">
    <source>
        <dbReference type="ARBA" id="ARBA00001968"/>
    </source>
</evidence>
<sequence>MALQLQTKLILASASPRRREILAEAGYHFSIMPSPAEEIHDASIPLEELCELNAKAKAKAIALDHRDACVIGSDTLVCLDGQPLGKPASREEAIATLQKLSGRTHQVCTGVCVIADNMVKCFHCISEVVFKELDLATIEEYISKVNVMDKAGSYAVQERGEMIIKEFRGDFQNIVGLPIKYLEFVLQRFGIEHR</sequence>
<evidence type="ECO:0000256" key="3">
    <source>
        <dbReference type="ARBA" id="ARBA00023080"/>
    </source>
</evidence>
<dbReference type="HAMAP" id="MF_00528">
    <property type="entry name" value="Maf"/>
    <property type="match status" value="1"/>
</dbReference>
<feature type="site" description="Important for substrate specificity" evidence="4">
    <location>
        <position position="17"/>
    </location>
</feature>
<dbReference type="InterPro" id="IPR029001">
    <property type="entry name" value="ITPase-like_fam"/>
</dbReference>
<dbReference type="EC" id="3.6.1.9" evidence="4"/>
<dbReference type="GO" id="GO:0047429">
    <property type="term" value="F:nucleoside triphosphate diphosphatase activity"/>
    <property type="evidence" value="ECO:0007669"/>
    <property type="project" value="UniProtKB-EC"/>
</dbReference>
<dbReference type="InterPro" id="IPR003697">
    <property type="entry name" value="Maf-like"/>
</dbReference>
<keyword evidence="6" id="KW-1185">Reference proteome</keyword>
<organism evidence="5 6">
    <name type="scientific">Persicirhabdus sediminis</name>
    <dbReference type="NCBI Taxonomy" id="454144"/>
    <lineage>
        <taxon>Bacteria</taxon>
        <taxon>Pseudomonadati</taxon>
        <taxon>Verrucomicrobiota</taxon>
        <taxon>Verrucomicrobiia</taxon>
        <taxon>Verrucomicrobiales</taxon>
        <taxon>Verrucomicrobiaceae</taxon>
        <taxon>Persicirhabdus</taxon>
    </lineage>
</organism>
<evidence type="ECO:0000256" key="2">
    <source>
        <dbReference type="ARBA" id="ARBA00022801"/>
    </source>
</evidence>
<feature type="site" description="Important for substrate specificity" evidence="4">
    <location>
        <position position="75"/>
    </location>
</feature>
<name>A0A8J7MDT8_9BACT</name>
<keyword evidence="2 4" id="KW-0378">Hydrolase</keyword>
<evidence type="ECO:0000256" key="4">
    <source>
        <dbReference type="HAMAP-Rule" id="MF_00528"/>
    </source>
</evidence>
<reference evidence="5" key="1">
    <citation type="submission" date="2021-01" db="EMBL/GenBank/DDBJ databases">
        <title>Modified the classification status of verrucomicrobia.</title>
        <authorList>
            <person name="Feng X."/>
        </authorList>
    </citation>
    <scope>NUCLEOTIDE SEQUENCE</scope>
    <source>
        <strain evidence="5">_KCTC 22039</strain>
    </source>
</reference>
<dbReference type="EMBL" id="JAENIM010000042">
    <property type="protein sequence ID" value="MBK1792009.1"/>
    <property type="molecule type" value="Genomic_DNA"/>
</dbReference>
<evidence type="ECO:0000313" key="6">
    <source>
        <dbReference type="Proteomes" id="UP000624703"/>
    </source>
</evidence>
<keyword evidence="3 4" id="KW-0546">Nucleotide metabolism</keyword>
<dbReference type="Gene3D" id="3.90.950.10">
    <property type="match status" value="1"/>
</dbReference>
<dbReference type="Proteomes" id="UP000624703">
    <property type="component" value="Unassembled WGS sequence"/>
</dbReference>
<dbReference type="NCBIfam" id="TIGR00172">
    <property type="entry name" value="maf"/>
    <property type="match status" value="1"/>
</dbReference>
<accession>A0A8J7MDT8</accession>
<dbReference type="Pfam" id="PF02545">
    <property type="entry name" value="Maf"/>
    <property type="match status" value="1"/>
</dbReference>
<protein>
    <recommendedName>
        <fullName evidence="4">dTTP/UTP pyrophosphatase</fullName>
        <shortName evidence="4">dTTPase/UTPase</shortName>
        <ecNumber evidence="4">3.6.1.9</ecNumber>
    </recommendedName>
    <alternativeName>
        <fullName evidence="4">Nucleoside triphosphate pyrophosphatase</fullName>
    </alternativeName>
    <alternativeName>
        <fullName evidence="4">Nucleotide pyrophosphatase</fullName>
        <shortName evidence="4">Nucleotide PPase</shortName>
    </alternativeName>
</protein>
<comment type="cofactor">
    <cofactor evidence="1 4">
        <name>a divalent metal cation</name>
        <dbReference type="ChEBI" id="CHEBI:60240"/>
    </cofactor>
</comment>
<comment type="catalytic activity">
    <reaction evidence="4">
        <text>dTTP + H2O = dTMP + diphosphate + H(+)</text>
        <dbReference type="Rhea" id="RHEA:28534"/>
        <dbReference type="ChEBI" id="CHEBI:15377"/>
        <dbReference type="ChEBI" id="CHEBI:15378"/>
        <dbReference type="ChEBI" id="CHEBI:33019"/>
        <dbReference type="ChEBI" id="CHEBI:37568"/>
        <dbReference type="ChEBI" id="CHEBI:63528"/>
        <dbReference type="EC" id="3.6.1.9"/>
    </reaction>
</comment>
<dbReference type="GO" id="GO:0005737">
    <property type="term" value="C:cytoplasm"/>
    <property type="evidence" value="ECO:0007669"/>
    <property type="project" value="UniProtKB-SubCell"/>
</dbReference>
<comment type="function">
    <text evidence="4">Nucleoside triphosphate pyrophosphatase that hydrolyzes dTTP and UTP. May have a dual role in cell division arrest and in preventing the incorporation of modified nucleotides into cellular nucleic acids.</text>
</comment>
<comment type="caution">
    <text evidence="4">Lacks conserved residue(s) required for the propagation of feature annotation.</text>
</comment>
<dbReference type="PANTHER" id="PTHR43213">
    <property type="entry name" value="BIFUNCTIONAL DTTP/UTP PYROPHOSPHATASE/METHYLTRANSFERASE PROTEIN-RELATED"/>
    <property type="match status" value="1"/>
</dbReference>
<evidence type="ECO:0000313" key="5">
    <source>
        <dbReference type="EMBL" id="MBK1792009.1"/>
    </source>
</evidence>
<comment type="catalytic activity">
    <reaction evidence="4">
        <text>UTP + H2O = UMP + diphosphate + H(+)</text>
        <dbReference type="Rhea" id="RHEA:29395"/>
        <dbReference type="ChEBI" id="CHEBI:15377"/>
        <dbReference type="ChEBI" id="CHEBI:15378"/>
        <dbReference type="ChEBI" id="CHEBI:33019"/>
        <dbReference type="ChEBI" id="CHEBI:46398"/>
        <dbReference type="ChEBI" id="CHEBI:57865"/>
        <dbReference type="EC" id="3.6.1.9"/>
    </reaction>
</comment>
<keyword evidence="4" id="KW-0963">Cytoplasm</keyword>
<comment type="subcellular location">
    <subcellularLocation>
        <location evidence="4">Cytoplasm</location>
    </subcellularLocation>
</comment>
<dbReference type="PANTHER" id="PTHR43213:SF5">
    <property type="entry name" value="BIFUNCTIONAL DTTP_UTP PYROPHOSPHATASE_METHYLTRANSFERASE PROTEIN-RELATED"/>
    <property type="match status" value="1"/>
</dbReference>